<evidence type="ECO:0000256" key="4">
    <source>
        <dbReference type="SAM" id="MobiDB-lite"/>
    </source>
</evidence>
<protein>
    <recommendedName>
        <fullName evidence="2">RNA polymerase II holoenzyme cyclin-like subunit</fullName>
    </recommendedName>
</protein>
<keyword evidence="3" id="KW-0195">Cyclin</keyword>
<keyword evidence="7" id="KW-1185">Reference proteome</keyword>
<evidence type="ECO:0000313" key="7">
    <source>
        <dbReference type="Proteomes" id="UP001521116"/>
    </source>
</evidence>
<dbReference type="Gene3D" id="1.10.472.10">
    <property type="entry name" value="Cyclin-like"/>
    <property type="match status" value="2"/>
</dbReference>
<feature type="compositionally biased region" description="Low complexity" evidence="4">
    <location>
        <begin position="316"/>
        <end position="327"/>
    </location>
</feature>
<reference evidence="6 7" key="1">
    <citation type="submission" date="2024-02" db="EMBL/GenBank/DDBJ databases">
        <title>De novo assembly and annotation of 12 fungi associated with fruit tree decline syndrome in Ontario, Canada.</title>
        <authorList>
            <person name="Sulman M."/>
            <person name="Ellouze W."/>
            <person name="Ilyukhin E."/>
        </authorList>
    </citation>
    <scope>NUCLEOTIDE SEQUENCE [LARGE SCALE GENOMIC DNA]</scope>
    <source>
        <strain evidence="6 7">M1-105</strain>
    </source>
</reference>
<dbReference type="Pfam" id="PF00134">
    <property type="entry name" value="Cyclin_N"/>
    <property type="match status" value="1"/>
</dbReference>
<dbReference type="InterPro" id="IPR043198">
    <property type="entry name" value="Cyclin/Ssn8"/>
</dbReference>
<feature type="compositionally biased region" description="Basic and acidic residues" evidence="4">
    <location>
        <begin position="338"/>
        <end position="351"/>
    </location>
</feature>
<evidence type="ECO:0000313" key="6">
    <source>
        <dbReference type="EMBL" id="KAL1632838.1"/>
    </source>
</evidence>
<feature type="region of interest" description="Disordered" evidence="4">
    <location>
        <begin position="312"/>
        <end position="424"/>
    </location>
</feature>
<dbReference type="SMART" id="SM00385">
    <property type="entry name" value="CYCLIN"/>
    <property type="match status" value="2"/>
</dbReference>
<dbReference type="InterPro" id="IPR036915">
    <property type="entry name" value="Cyclin-like_sf"/>
</dbReference>
<dbReference type="InterPro" id="IPR006671">
    <property type="entry name" value="Cyclin_N"/>
</dbReference>
<name>A0ABR3T0I1_9PEZI</name>
<evidence type="ECO:0000259" key="5">
    <source>
        <dbReference type="SMART" id="SM00385"/>
    </source>
</evidence>
<feature type="compositionally biased region" description="Acidic residues" evidence="4">
    <location>
        <begin position="413"/>
        <end position="424"/>
    </location>
</feature>
<organism evidence="6 7">
    <name type="scientific">Neofusicoccum ribis</name>
    <dbReference type="NCBI Taxonomy" id="45134"/>
    <lineage>
        <taxon>Eukaryota</taxon>
        <taxon>Fungi</taxon>
        <taxon>Dikarya</taxon>
        <taxon>Ascomycota</taxon>
        <taxon>Pezizomycotina</taxon>
        <taxon>Dothideomycetes</taxon>
        <taxon>Dothideomycetes incertae sedis</taxon>
        <taxon>Botryosphaeriales</taxon>
        <taxon>Botryosphaeriaceae</taxon>
        <taxon>Neofusicoccum</taxon>
    </lineage>
</organism>
<accession>A0ABR3T0I1</accession>
<comment type="similarity">
    <text evidence="1">Belongs to the cyclin family. Cyclin C subfamily.</text>
</comment>
<proteinExistence type="inferred from homology"/>
<dbReference type="Proteomes" id="UP001521116">
    <property type="component" value="Unassembled WGS sequence"/>
</dbReference>
<evidence type="ECO:0000256" key="3">
    <source>
        <dbReference type="RuleBase" id="RU000383"/>
    </source>
</evidence>
<dbReference type="PANTHER" id="PTHR10026">
    <property type="entry name" value="CYCLIN"/>
    <property type="match status" value="1"/>
</dbReference>
<comment type="caution">
    <text evidence="6">The sequence shown here is derived from an EMBL/GenBank/DDBJ whole genome shotgun (WGS) entry which is preliminary data.</text>
</comment>
<dbReference type="SUPFAM" id="SSF47954">
    <property type="entry name" value="Cyclin-like"/>
    <property type="match status" value="2"/>
</dbReference>
<dbReference type="CDD" id="cd20546">
    <property type="entry name" value="CYCLIN_SpCG1C_ScCTK2-like_rpt2"/>
    <property type="match status" value="1"/>
</dbReference>
<evidence type="ECO:0000256" key="2">
    <source>
        <dbReference type="ARBA" id="ARBA00014912"/>
    </source>
</evidence>
<dbReference type="EMBL" id="JAJVDC020000026">
    <property type="protein sequence ID" value="KAL1632838.1"/>
    <property type="molecule type" value="Genomic_DNA"/>
</dbReference>
<dbReference type="InterPro" id="IPR013763">
    <property type="entry name" value="Cyclin-like_dom"/>
</dbReference>
<feature type="domain" description="Cyclin-like" evidence="5">
    <location>
        <begin position="195"/>
        <end position="281"/>
    </location>
</feature>
<sequence>MPSHLAAPSRPRERPRPPNPVAAQNEQQWIFTEEDLLHTPSIEDGMPPEQEKEMRYKGMTFIYQVGAMLKLPQLTLSTAGVFLNRFITRRSLVSKDGYKALHHYVRSPLPGLPCEANRHKQIAATSLFLATKVEENCRKMKELVIACCRVAQKNPNLLVDEQTKDFWRWRDTILYNEDVLLETICFDLTIDSPHKLLFDMLVYHGVEHHKRLRNAAWSFINDSNLTQLCLLFTSRTIAAAALYCGARLCEVGFEDEDGKPWWEIQHVTLRDIRRACNYMANIYENVPPQKGGESIYVGLRTPEDGDPLFAQTRLRTSQTPTSPAPSSVGMERTSSEQGVKRSRDEVIKTENGDGDANGSRKNEPDTAEAVKHEEKKERVSEGEPGAKRIKTEANGASAEAQASTEEGKRIAADEDLSEEGEVEE</sequence>
<feature type="domain" description="Cyclin-like" evidence="5">
    <location>
        <begin position="60"/>
        <end position="182"/>
    </location>
</feature>
<gene>
    <name evidence="6" type="ORF">SLS56_003328</name>
</gene>
<feature type="compositionally biased region" description="Basic and acidic residues" evidence="4">
    <location>
        <begin position="358"/>
        <end position="391"/>
    </location>
</feature>
<evidence type="ECO:0000256" key="1">
    <source>
        <dbReference type="ARBA" id="ARBA00008638"/>
    </source>
</evidence>
<feature type="region of interest" description="Disordered" evidence="4">
    <location>
        <begin position="1"/>
        <end position="22"/>
    </location>
</feature>